<feature type="region of interest" description="Disordered" evidence="1">
    <location>
        <begin position="12"/>
        <end position="34"/>
    </location>
</feature>
<feature type="compositionally biased region" description="Basic and acidic residues" evidence="1">
    <location>
        <begin position="16"/>
        <end position="30"/>
    </location>
</feature>
<organism evidence="2 3">
    <name type="scientific">Willisornis vidua</name>
    <name type="common">Xingu scale-backed antbird</name>
    <dbReference type="NCBI Taxonomy" id="1566151"/>
    <lineage>
        <taxon>Eukaryota</taxon>
        <taxon>Metazoa</taxon>
        <taxon>Chordata</taxon>
        <taxon>Craniata</taxon>
        <taxon>Vertebrata</taxon>
        <taxon>Euteleostomi</taxon>
        <taxon>Archelosauria</taxon>
        <taxon>Archosauria</taxon>
        <taxon>Dinosauria</taxon>
        <taxon>Saurischia</taxon>
        <taxon>Theropoda</taxon>
        <taxon>Coelurosauria</taxon>
        <taxon>Aves</taxon>
        <taxon>Neognathae</taxon>
        <taxon>Neoaves</taxon>
        <taxon>Telluraves</taxon>
        <taxon>Australaves</taxon>
        <taxon>Passeriformes</taxon>
        <taxon>Thamnophilidae</taxon>
        <taxon>Willisornis</taxon>
    </lineage>
</organism>
<proteinExistence type="predicted"/>
<name>A0ABQ9DJ81_9PASS</name>
<comment type="caution">
    <text evidence="2">The sequence shown here is derived from an EMBL/GenBank/DDBJ whole genome shotgun (WGS) entry which is preliminary data.</text>
</comment>
<dbReference type="EMBL" id="WHWB01033451">
    <property type="protein sequence ID" value="KAJ7419787.1"/>
    <property type="molecule type" value="Genomic_DNA"/>
</dbReference>
<accession>A0ABQ9DJ81</accession>
<evidence type="ECO:0000256" key="1">
    <source>
        <dbReference type="SAM" id="MobiDB-lite"/>
    </source>
</evidence>
<protein>
    <submittedName>
        <fullName evidence="2">Uncharacterized protein</fullName>
    </submittedName>
</protein>
<reference evidence="2" key="1">
    <citation type="submission" date="2019-10" db="EMBL/GenBank/DDBJ databases">
        <authorList>
            <person name="Soares A.E.R."/>
            <person name="Aleixo A."/>
            <person name="Schneider P."/>
            <person name="Miyaki C.Y."/>
            <person name="Schneider M.P."/>
            <person name="Mello C."/>
            <person name="Vasconcelos A.T.R."/>
        </authorList>
    </citation>
    <scope>NUCLEOTIDE SEQUENCE</scope>
    <source>
        <tissue evidence="2">Muscle</tissue>
    </source>
</reference>
<gene>
    <name evidence="2" type="ORF">WISP_52090</name>
</gene>
<dbReference type="Proteomes" id="UP001145742">
    <property type="component" value="Unassembled WGS sequence"/>
</dbReference>
<sequence length="155" mass="16993">MVCLVALARGRNKCSPHSDGKKGHPNDPSRVRAVGSQTHGNLVPEGLWSPGQDTSKEERKFGIKVDLFLVHIKCRACSIYQDRDTKRDVIKLHLTSWHGKLVSAETFTRCPRLASRANPLLFATGSVLLYACRAPGVAKGMERELGLCKPSLAMA</sequence>
<keyword evidence="3" id="KW-1185">Reference proteome</keyword>
<evidence type="ECO:0000313" key="2">
    <source>
        <dbReference type="EMBL" id="KAJ7419787.1"/>
    </source>
</evidence>
<evidence type="ECO:0000313" key="3">
    <source>
        <dbReference type="Proteomes" id="UP001145742"/>
    </source>
</evidence>